<accession>A0A5D3DH61</accession>
<dbReference type="Proteomes" id="UP000321947">
    <property type="component" value="Unassembled WGS sequence"/>
</dbReference>
<evidence type="ECO:0000313" key="4">
    <source>
        <dbReference type="Proteomes" id="UP000321947"/>
    </source>
</evidence>
<dbReference type="AlphaFoldDB" id="A0A5D3DH61"/>
<dbReference type="Proteomes" id="UP000321393">
    <property type="component" value="Unassembled WGS sequence"/>
</dbReference>
<sequence length="256" mass="28571">MPSAIQLLLWDNRAFAVRSTTLIHRPGWSNQAPSSFEEVTMLSTIQLLLRDDRSFAIRSTALIGIHRPRRRDQTPSSFGEVTMSSMIQLLLIDRAPSSFGEVTMSSVIQLLLGDDLAFAVRSTVLVGAIDNFIIWRGGSALSDPTSTRDDRAFTVRSTVLRTIELLPSDPPPCWEQSSTFIIWRGGSAVSDPTRTKERSGFYRQTYHPSRSDLAPSSFRDVTMSLAIQLLLEDDRAFIIRSTSLVGAIGHFHCLER</sequence>
<proteinExistence type="predicted"/>
<organism evidence="2 4">
    <name type="scientific">Cucumis melo var. makuwa</name>
    <name type="common">Oriental melon</name>
    <dbReference type="NCBI Taxonomy" id="1194695"/>
    <lineage>
        <taxon>Eukaryota</taxon>
        <taxon>Viridiplantae</taxon>
        <taxon>Streptophyta</taxon>
        <taxon>Embryophyta</taxon>
        <taxon>Tracheophyta</taxon>
        <taxon>Spermatophyta</taxon>
        <taxon>Magnoliopsida</taxon>
        <taxon>eudicotyledons</taxon>
        <taxon>Gunneridae</taxon>
        <taxon>Pentapetalae</taxon>
        <taxon>rosids</taxon>
        <taxon>fabids</taxon>
        <taxon>Cucurbitales</taxon>
        <taxon>Cucurbitaceae</taxon>
        <taxon>Benincaseae</taxon>
        <taxon>Cucumis</taxon>
    </lineage>
</organism>
<gene>
    <name evidence="2" type="ORF">E5676_scaffold3819G00030</name>
    <name evidence="1" type="ORF">E6C27_scaffold22G00420</name>
</gene>
<evidence type="ECO:0000313" key="2">
    <source>
        <dbReference type="EMBL" id="TYK23037.1"/>
    </source>
</evidence>
<evidence type="ECO:0000313" key="3">
    <source>
        <dbReference type="Proteomes" id="UP000321393"/>
    </source>
</evidence>
<evidence type="ECO:0000313" key="1">
    <source>
        <dbReference type="EMBL" id="KAA0060274.1"/>
    </source>
</evidence>
<reference evidence="3 4" key="1">
    <citation type="submission" date="2019-08" db="EMBL/GenBank/DDBJ databases">
        <title>Draft genome sequences of two oriental melons (Cucumis melo L. var makuwa).</title>
        <authorList>
            <person name="Kwon S.-Y."/>
        </authorList>
    </citation>
    <scope>NUCLEOTIDE SEQUENCE [LARGE SCALE GENOMIC DNA]</scope>
    <source>
        <strain evidence="4">cv. Chang Bougi</strain>
        <strain evidence="3">cv. SW 3</strain>
        <tissue evidence="2">Leaf</tissue>
    </source>
</reference>
<protein>
    <submittedName>
        <fullName evidence="2">Uncharacterized protein</fullName>
    </submittedName>
</protein>
<comment type="caution">
    <text evidence="2">The sequence shown here is derived from an EMBL/GenBank/DDBJ whole genome shotgun (WGS) entry which is preliminary data.</text>
</comment>
<name>A0A5D3DH61_CUCMM</name>
<dbReference type="EMBL" id="SSTE01005668">
    <property type="protein sequence ID" value="KAA0060274.1"/>
    <property type="molecule type" value="Genomic_DNA"/>
</dbReference>
<dbReference type="EMBL" id="SSTD01004613">
    <property type="protein sequence ID" value="TYK23037.1"/>
    <property type="molecule type" value="Genomic_DNA"/>
</dbReference>